<dbReference type="GO" id="GO:0016020">
    <property type="term" value="C:membrane"/>
    <property type="evidence" value="ECO:0007669"/>
    <property type="project" value="UniProtKB-SubCell"/>
</dbReference>
<dbReference type="InterPro" id="IPR000719">
    <property type="entry name" value="Prot_kinase_dom"/>
</dbReference>
<feature type="binding site" evidence="12">
    <location>
        <position position="825"/>
    </location>
    <ligand>
        <name>ATP</name>
        <dbReference type="ChEBI" id="CHEBI:30616"/>
    </ligand>
</feature>
<dbReference type="InterPro" id="IPR016193">
    <property type="entry name" value="Cytidine_deaminase-like"/>
</dbReference>
<dbReference type="SMART" id="SM00220">
    <property type="entry name" value="S_TKc"/>
    <property type="match status" value="1"/>
</dbReference>
<dbReference type="CDD" id="cd01098">
    <property type="entry name" value="PAN_AP_plant"/>
    <property type="match status" value="1"/>
</dbReference>
<evidence type="ECO:0000259" key="15">
    <source>
        <dbReference type="PROSITE" id="PS50948"/>
    </source>
</evidence>
<evidence type="ECO:0000256" key="2">
    <source>
        <dbReference type="ARBA" id="ARBA00022679"/>
    </source>
</evidence>
<proteinExistence type="predicted"/>
<dbReference type="InterPro" id="IPR036426">
    <property type="entry name" value="Bulb-type_lectin_dom_sf"/>
</dbReference>
<dbReference type="FunFam" id="1.10.510.10:FF:000537">
    <property type="entry name" value="Putative receptor-like protein kinase"/>
    <property type="match status" value="1"/>
</dbReference>
<dbReference type="PROSITE" id="PS00107">
    <property type="entry name" value="PROTEIN_KINASE_ATP"/>
    <property type="match status" value="1"/>
</dbReference>
<dbReference type="AlphaFoldDB" id="A0A5N5HSR7"/>
<dbReference type="Pfam" id="PF08276">
    <property type="entry name" value="PAN_2"/>
    <property type="match status" value="1"/>
</dbReference>
<keyword evidence="7 12" id="KW-0067">ATP-binding</keyword>
<keyword evidence="16" id="KW-0675">Receptor</keyword>
<dbReference type="Pfam" id="PF17921">
    <property type="entry name" value="Integrase_H2C2"/>
    <property type="match status" value="1"/>
</dbReference>
<evidence type="ECO:0000256" key="6">
    <source>
        <dbReference type="ARBA" id="ARBA00022777"/>
    </source>
</evidence>
<keyword evidence="17" id="KW-1185">Reference proteome</keyword>
<dbReference type="SMART" id="SM00108">
    <property type="entry name" value="B_lectin"/>
    <property type="match status" value="1"/>
</dbReference>
<evidence type="ECO:0000256" key="10">
    <source>
        <dbReference type="ARBA" id="ARBA00023157"/>
    </source>
</evidence>
<dbReference type="PROSITE" id="PS00108">
    <property type="entry name" value="PROTEIN_KINASE_ST"/>
    <property type="match status" value="1"/>
</dbReference>
<dbReference type="PANTHER" id="PTHR47974:SF19">
    <property type="entry name" value="RECEPTOR-LIKE SERINE_THREONINE-PROTEIN KINASE"/>
    <property type="match status" value="1"/>
</dbReference>
<dbReference type="PROSITE" id="PS50927">
    <property type="entry name" value="BULB_LECTIN"/>
    <property type="match status" value="1"/>
</dbReference>
<keyword evidence="8" id="KW-1133">Transmembrane helix</keyword>
<dbReference type="Gene3D" id="1.10.340.70">
    <property type="match status" value="1"/>
</dbReference>
<dbReference type="Gene3D" id="1.10.510.10">
    <property type="entry name" value="Transferase(Phosphotransferase) domain 1"/>
    <property type="match status" value="1"/>
</dbReference>
<dbReference type="EMBL" id="SMOL01000144">
    <property type="protein sequence ID" value="KAB2629773.1"/>
    <property type="molecule type" value="Genomic_DNA"/>
</dbReference>
<dbReference type="GO" id="GO:0005524">
    <property type="term" value="F:ATP binding"/>
    <property type="evidence" value="ECO:0007669"/>
    <property type="project" value="UniProtKB-UniRule"/>
</dbReference>
<dbReference type="InterPro" id="IPR001480">
    <property type="entry name" value="Bulb-type_lectin_dom"/>
</dbReference>
<evidence type="ECO:0000256" key="7">
    <source>
        <dbReference type="ARBA" id="ARBA00022840"/>
    </source>
</evidence>
<name>A0A5N5HSR7_9ROSA</name>
<dbReference type="InterPro" id="IPR011009">
    <property type="entry name" value="Kinase-like_dom_sf"/>
</dbReference>
<dbReference type="SUPFAM" id="SSF53927">
    <property type="entry name" value="Cytidine deaminase-like"/>
    <property type="match status" value="1"/>
</dbReference>
<dbReference type="FunFam" id="3.30.200.20:FF:000178">
    <property type="entry name" value="serine/threonine-protein kinase PBS1-like"/>
    <property type="match status" value="1"/>
</dbReference>
<keyword evidence="3" id="KW-0812">Transmembrane</keyword>
<dbReference type="InterPro" id="IPR024051">
    <property type="entry name" value="AICAR_Tfase_dup_dom_sf"/>
</dbReference>
<dbReference type="Gene3D" id="2.90.10.10">
    <property type="entry name" value="Bulb-type lectin domain"/>
    <property type="match status" value="1"/>
</dbReference>
<evidence type="ECO:0000313" key="17">
    <source>
        <dbReference type="Proteomes" id="UP000327157"/>
    </source>
</evidence>
<dbReference type="CDD" id="cd14066">
    <property type="entry name" value="STKc_IRAK"/>
    <property type="match status" value="1"/>
</dbReference>
<evidence type="ECO:0000256" key="5">
    <source>
        <dbReference type="ARBA" id="ARBA00022741"/>
    </source>
</evidence>
<dbReference type="PANTHER" id="PTHR47974">
    <property type="entry name" value="OS07G0415500 PROTEIN"/>
    <property type="match status" value="1"/>
</dbReference>
<dbReference type="GO" id="GO:0004672">
    <property type="term" value="F:protein kinase activity"/>
    <property type="evidence" value="ECO:0007669"/>
    <property type="project" value="InterPro"/>
</dbReference>
<feature type="domain" description="Protein kinase" evidence="13">
    <location>
        <begin position="797"/>
        <end position="1070"/>
    </location>
</feature>
<dbReference type="PROSITE" id="PS50011">
    <property type="entry name" value="PROTEIN_KINASE_DOM"/>
    <property type="match status" value="1"/>
</dbReference>
<dbReference type="Proteomes" id="UP000327157">
    <property type="component" value="Unassembled WGS sequence"/>
</dbReference>
<keyword evidence="9" id="KW-0472">Membrane</keyword>
<feature type="domain" description="Apple" evidence="15">
    <location>
        <begin position="637"/>
        <end position="725"/>
    </location>
</feature>
<dbReference type="PROSITE" id="PS50948">
    <property type="entry name" value="PAN"/>
    <property type="match status" value="1"/>
</dbReference>
<dbReference type="CDD" id="cd00028">
    <property type="entry name" value="B_lectin"/>
    <property type="match status" value="1"/>
</dbReference>
<dbReference type="Pfam" id="PF01453">
    <property type="entry name" value="B_lectin"/>
    <property type="match status" value="2"/>
</dbReference>
<keyword evidence="16" id="KW-0430">Lectin</keyword>
<reference evidence="16 17" key="2">
    <citation type="submission" date="2019-11" db="EMBL/GenBank/DDBJ databases">
        <title>A de novo genome assembly of a pear dwarfing rootstock.</title>
        <authorList>
            <person name="Wang F."/>
            <person name="Wang J."/>
            <person name="Li S."/>
            <person name="Zhang Y."/>
            <person name="Fang M."/>
            <person name="Ma L."/>
            <person name="Zhao Y."/>
            <person name="Jiang S."/>
        </authorList>
    </citation>
    <scope>NUCLEOTIDE SEQUENCE [LARGE SCALE GENOMIC DNA]</scope>
    <source>
        <strain evidence="16">S2</strain>
        <tissue evidence="16">Leaf</tissue>
    </source>
</reference>
<evidence type="ECO:0000256" key="9">
    <source>
        <dbReference type="ARBA" id="ARBA00023136"/>
    </source>
</evidence>
<evidence type="ECO:0000256" key="3">
    <source>
        <dbReference type="ARBA" id="ARBA00022692"/>
    </source>
</evidence>
<evidence type="ECO:0000256" key="12">
    <source>
        <dbReference type="PROSITE-ProRule" id="PRU10141"/>
    </source>
</evidence>
<reference evidence="16 17" key="1">
    <citation type="submission" date="2019-09" db="EMBL/GenBank/DDBJ databases">
        <authorList>
            <person name="Ou C."/>
        </authorList>
    </citation>
    <scope>NUCLEOTIDE SEQUENCE [LARGE SCALE GENOMIC DNA]</scope>
    <source>
        <strain evidence="16">S2</strain>
        <tissue evidence="16">Leaf</tissue>
    </source>
</reference>
<evidence type="ECO:0000259" key="13">
    <source>
        <dbReference type="PROSITE" id="PS50011"/>
    </source>
</evidence>
<comment type="caution">
    <text evidence="16">The sequence shown here is derived from an EMBL/GenBank/DDBJ whole genome shotgun (WGS) entry which is preliminary data.</text>
</comment>
<organism evidence="16 17">
    <name type="scientific">Pyrus ussuriensis x Pyrus communis</name>
    <dbReference type="NCBI Taxonomy" id="2448454"/>
    <lineage>
        <taxon>Eukaryota</taxon>
        <taxon>Viridiplantae</taxon>
        <taxon>Streptophyta</taxon>
        <taxon>Embryophyta</taxon>
        <taxon>Tracheophyta</taxon>
        <taxon>Spermatophyta</taxon>
        <taxon>Magnoliopsida</taxon>
        <taxon>eudicotyledons</taxon>
        <taxon>Gunneridae</taxon>
        <taxon>Pentapetalae</taxon>
        <taxon>rosids</taxon>
        <taxon>fabids</taxon>
        <taxon>Rosales</taxon>
        <taxon>Rosaceae</taxon>
        <taxon>Amygdaloideae</taxon>
        <taxon>Maleae</taxon>
        <taxon>Pyrus</taxon>
    </lineage>
</organism>
<keyword evidence="11" id="KW-0325">Glycoprotein</keyword>
<evidence type="ECO:0000256" key="4">
    <source>
        <dbReference type="ARBA" id="ARBA00022729"/>
    </source>
</evidence>
<dbReference type="InterPro" id="IPR041588">
    <property type="entry name" value="Integrase_H2C2"/>
</dbReference>
<evidence type="ECO:0000313" key="16">
    <source>
        <dbReference type="EMBL" id="KAB2629773.1"/>
    </source>
</evidence>
<dbReference type="Pfam" id="PF00069">
    <property type="entry name" value="Pkinase"/>
    <property type="match status" value="1"/>
</dbReference>
<evidence type="ECO:0000256" key="1">
    <source>
        <dbReference type="ARBA" id="ARBA00004167"/>
    </source>
</evidence>
<dbReference type="InterPro" id="IPR008271">
    <property type="entry name" value="Ser/Thr_kinase_AS"/>
</dbReference>
<dbReference type="InterPro" id="IPR017441">
    <property type="entry name" value="Protein_kinase_ATP_BS"/>
</dbReference>
<evidence type="ECO:0000256" key="11">
    <source>
        <dbReference type="ARBA" id="ARBA00023180"/>
    </source>
</evidence>
<keyword evidence="2" id="KW-0808">Transferase</keyword>
<evidence type="ECO:0000256" key="8">
    <source>
        <dbReference type="ARBA" id="ARBA00022989"/>
    </source>
</evidence>
<protein>
    <submittedName>
        <fullName evidence="16">G-type lectin S-receptor-like serine/threonine-protein kinase</fullName>
    </submittedName>
</protein>
<keyword evidence="4" id="KW-0732">Signal</keyword>
<accession>A0A5N5HSR7</accession>
<dbReference type="Pfam" id="PF00954">
    <property type="entry name" value="S_locus_glycop"/>
    <property type="match status" value="1"/>
</dbReference>
<evidence type="ECO:0000259" key="14">
    <source>
        <dbReference type="PROSITE" id="PS50927"/>
    </source>
</evidence>
<keyword evidence="6 16" id="KW-0418">Kinase</keyword>
<keyword evidence="5 12" id="KW-0547">Nucleotide-binding</keyword>
<dbReference type="GO" id="GO:0048544">
    <property type="term" value="P:recognition of pollen"/>
    <property type="evidence" value="ECO:0007669"/>
    <property type="project" value="InterPro"/>
</dbReference>
<dbReference type="Gene3D" id="3.30.200.20">
    <property type="entry name" value="Phosphorylase Kinase, domain 1"/>
    <property type="match status" value="1"/>
</dbReference>
<dbReference type="GO" id="GO:0030246">
    <property type="term" value="F:carbohydrate binding"/>
    <property type="evidence" value="ECO:0007669"/>
    <property type="project" value="UniProtKB-KW"/>
</dbReference>
<dbReference type="SMART" id="SM00473">
    <property type="entry name" value="PAN_AP"/>
    <property type="match status" value="1"/>
</dbReference>
<dbReference type="SUPFAM" id="SSF56112">
    <property type="entry name" value="Protein kinase-like (PK-like)"/>
    <property type="match status" value="1"/>
</dbReference>
<feature type="domain" description="Bulb-type lectin" evidence="14">
    <location>
        <begin position="363"/>
        <end position="502"/>
    </location>
</feature>
<dbReference type="InterPro" id="IPR000858">
    <property type="entry name" value="S_locus_glycoprot_dom"/>
</dbReference>
<dbReference type="OrthoDB" id="643280at2759"/>
<dbReference type="InterPro" id="IPR003609">
    <property type="entry name" value="Pan_app"/>
</dbReference>
<sequence>MKVLPLRLSLNLIFTKILIREFSQALYREFGPSEFDDSAEALFKLRQTDTLREYVTEFRRLANCSLDIGLILLKSCFIRGLKKELKYDVKLLKPVTVHNAKISKFKPTHTKPSPTVKSHTTYATTLTHIIPRQDVLESDELEVEHQEVPSELHNMKLSFEVMIAYGGKRANTLLTEIGVKIVGYDYEIQYKQGPQNMVVDAFSRVQGTTQLHEFPIPVDDMNVACIAISYPYFGWMDELKRSNEQDEWIAKKKKEMTQAIQDGSGVSTLSKYFMDNWSLCNKQGVIIEEHYSTPVSGHQGVLKTYQRIKKSFYWQGMQNDIKKFVVECQSFQQNKLETISPPGLLQPLPIPHRLWANINMDFIVGLPNCHSLSGEQTITSPSGKFELGFFTPAITSPSGKFELGFFAPGIPQNYYVGIWYKNLPNRTLVWVANRKHPVCEPYLSVLRLVENGNLTLSGPSKVAIWSTNSRSRVLNSSVAKLLDNGNFVITDAFNSSVVKWQSFDHPTDTWLPGAKLGYNNRTTRKLVLTSWRNPKTPAPGPFSSELDEIPFNLSSYPDTFTRGRLEINGQLKFYAWDQGFREWTLISAEPSDQCLVDSSCGAFSICNQRSSPRCGCLEGFEPRVRESWMLEDFSDGCVRKFPFHYSPGDSFLAITDVGIGYPRNYEQIINVSNDQCRLECLINCSCSAFVYNFIDSRRCFIWVGDLYNILTMPSESISISYSPDSPGLHLRIVDSTSETKRKSTWTVIGVIAGFFSILSSTFIVMVFFRRRWSAGALATTDDSLVLYKHRDLRRATNNFSEKLGEGGFGSVFKGTLPNSKAIAVKELRSMNQGEKQFRAEVGTIGVIQHINLIRMRGFCCNASKRFLVYDYMPNGSLQSLILGKNPRMLDWNARYHIAVGTARGLSYLHEECRDCIIHCDVKPENILLDSEYSPKLADFGLAKLLGRDHSRVLTTMRGTVGYLAPEWFSGEAITPKADVFSYGMLLIEVISGRRNREGLADGVENFRPIRLANAVNKGEDLFTLLDCRLEGKADRDDLSRACKVACWCIQEDEKDRPTMRQVVQILEGVLDIGVPPVPQFLQRLIRSPAEGINYLETTSDSEKGSGAWKDAVEEACESGVSVIAEPGGSIRDGDAMDCCNKYGVSLFSQTLGISGIDNEYVVFVSPPKLQHGSSRSNVSSSGAAKLLDNGNFVITDASDSSVVIGQSFDHLTDTWLPGAELGYKMRTKGKPVLTSRRNLQYPAPRLMVSKFSDFL</sequence>
<dbReference type="SUPFAM" id="SSF51110">
    <property type="entry name" value="alpha-D-mannose-specific plant lectins"/>
    <property type="match status" value="2"/>
</dbReference>
<dbReference type="Gene3D" id="3.40.140.20">
    <property type="match status" value="1"/>
</dbReference>
<gene>
    <name evidence="16" type="ORF">D8674_041322</name>
</gene>
<comment type="subcellular location">
    <subcellularLocation>
        <location evidence="1">Membrane</location>
        <topology evidence="1">Single-pass membrane protein</topology>
    </subcellularLocation>
</comment>
<keyword evidence="10" id="KW-1015">Disulfide bond</keyword>